<gene>
    <name evidence="2" type="ORF">RchiOBHm_Chr3g0458821</name>
</gene>
<dbReference type="Pfam" id="PF08268">
    <property type="entry name" value="FBA_3"/>
    <property type="match status" value="1"/>
</dbReference>
<dbReference type="SUPFAM" id="SSF81383">
    <property type="entry name" value="F-box domain"/>
    <property type="match status" value="1"/>
</dbReference>
<feature type="domain" description="F-box" evidence="1">
    <location>
        <begin position="13"/>
        <end position="53"/>
    </location>
</feature>
<name>A0A2P6R7Y1_ROSCH</name>
<dbReference type="OrthoDB" id="1137387at2759"/>
<dbReference type="InterPro" id="IPR013187">
    <property type="entry name" value="F-box-assoc_dom_typ3"/>
</dbReference>
<proteinExistence type="predicted"/>
<evidence type="ECO:0000313" key="3">
    <source>
        <dbReference type="Proteomes" id="UP000238479"/>
    </source>
</evidence>
<dbReference type="InterPro" id="IPR050796">
    <property type="entry name" value="SCF_F-box_component"/>
</dbReference>
<dbReference type="InterPro" id="IPR011043">
    <property type="entry name" value="Gal_Oxase/kelch_b-propeller"/>
</dbReference>
<evidence type="ECO:0000313" key="2">
    <source>
        <dbReference type="EMBL" id="PRQ42544.1"/>
    </source>
</evidence>
<organism evidence="2 3">
    <name type="scientific">Rosa chinensis</name>
    <name type="common">China rose</name>
    <dbReference type="NCBI Taxonomy" id="74649"/>
    <lineage>
        <taxon>Eukaryota</taxon>
        <taxon>Viridiplantae</taxon>
        <taxon>Streptophyta</taxon>
        <taxon>Embryophyta</taxon>
        <taxon>Tracheophyta</taxon>
        <taxon>Spermatophyta</taxon>
        <taxon>Magnoliopsida</taxon>
        <taxon>eudicotyledons</taxon>
        <taxon>Gunneridae</taxon>
        <taxon>Pentapetalae</taxon>
        <taxon>rosids</taxon>
        <taxon>fabids</taxon>
        <taxon>Rosales</taxon>
        <taxon>Rosaceae</taxon>
        <taxon>Rosoideae</taxon>
        <taxon>Rosoideae incertae sedis</taxon>
        <taxon>Rosa</taxon>
    </lineage>
</organism>
<dbReference type="STRING" id="74649.A0A2P6R7Y1"/>
<sequence length="368" mass="43438">MRNKRREDVASSITEDLHMEILARLPVKSLIRFQCVCKRWRGLIRSSSFVTAHIRQHSHTHLITDDRSSFDQVELCYSLFHCERFEQSLELKPPFHPQLDYNSRLDYFKIYGSKNGLLCLAGNVMDSNSPIYIWNPSVRKFRTLPQPRFDHYCVDCFPKHVDIPLLFGFHPELNDYKVIRMMLPGSIKMEVYTLSTNSWKIIQVIPPWLNTMKFSTRSEFWNGMAYWLATKDSMVRVVLFDTNNEEFEELAVPITILSDDWDAYIEVYKESICLLHVKVELDNDVGCDSIDFWVLQEQDFKKLHTVYFPQVYHVIWGFSVDNELLLEDYSSDGELAFYNLESKQVQKIRISSYLSVHTYIESLVLFDM</sequence>
<comment type="caution">
    <text evidence="2">The sequence shown here is derived from an EMBL/GenBank/DDBJ whole genome shotgun (WGS) entry which is preliminary data.</text>
</comment>
<protein>
    <submittedName>
        <fullName evidence="2">Putative F-box domain, galactose oxidase/kelch, beta-propeller, F-box associated interaction</fullName>
    </submittedName>
</protein>
<dbReference type="InterPro" id="IPR017451">
    <property type="entry name" value="F-box-assoc_interact_dom"/>
</dbReference>
<reference evidence="2 3" key="1">
    <citation type="journal article" date="2018" name="Nat. Genet.">
        <title>The Rosa genome provides new insights in the design of modern roses.</title>
        <authorList>
            <person name="Bendahmane M."/>
        </authorList>
    </citation>
    <scope>NUCLEOTIDE SEQUENCE [LARGE SCALE GENOMIC DNA]</scope>
    <source>
        <strain evidence="3">cv. Old Blush</strain>
    </source>
</reference>
<accession>A0A2P6R7Y1</accession>
<dbReference type="OMA" id="GCYSYGI"/>
<dbReference type="Gene3D" id="1.20.1280.50">
    <property type="match status" value="1"/>
</dbReference>
<dbReference type="Gramene" id="PRQ42544">
    <property type="protein sequence ID" value="PRQ42544"/>
    <property type="gene ID" value="RchiOBHm_Chr3g0458821"/>
</dbReference>
<dbReference type="Proteomes" id="UP000238479">
    <property type="component" value="Chromosome 3"/>
</dbReference>
<dbReference type="AlphaFoldDB" id="A0A2P6R7Y1"/>
<dbReference type="Pfam" id="PF00646">
    <property type="entry name" value="F-box"/>
    <property type="match status" value="1"/>
</dbReference>
<dbReference type="SMART" id="SM00256">
    <property type="entry name" value="FBOX"/>
    <property type="match status" value="1"/>
</dbReference>
<dbReference type="CDD" id="cd22157">
    <property type="entry name" value="F-box_AtFBW1-like"/>
    <property type="match status" value="1"/>
</dbReference>
<evidence type="ECO:0000259" key="1">
    <source>
        <dbReference type="SMART" id="SM00256"/>
    </source>
</evidence>
<dbReference type="PANTHER" id="PTHR31672">
    <property type="entry name" value="BNACNNG10540D PROTEIN"/>
    <property type="match status" value="1"/>
</dbReference>
<dbReference type="InterPro" id="IPR001810">
    <property type="entry name" value="F-box_dom"/>
</dbReference>
<dbReference type="PANTHER" id="PTHR31672:SF13">
    <property type="entry name" value="F-BOX PROTEIN CPR30-LIKE"/>
    <property type="match status" value="1"/>
</dbReference>
<dbReference type="InterPro" id="IPR036047">
    <property type="entry name" value="F-box-like_dom_sf"/>
</dbReference>
<dbReference type="EMBL" id="PDCK01000041">
    <property type="protein sequence ID" value="PRQ42544.1"/>
    <property type="molecule type" value="Genomic_DNA"/>
</dbReference>
<dbReference type="SUPFAM" id="SSF50965">
    <property type="entry name" value="Galactose oxidase, central domain"/>
    <property type="match status" value="1"/>
</dbReference>
<dbReference type="NCBIfam" id="TIGR01640">
    <property type="entry name" value="F_box_assoc_1"/>
    <property type="match status" value="1"/>
</dbReference>
<keyword evidence="3" id="KW-1185">Reference proteome</keyword>